<accession>A0A1X1TDI1</accession>
<dbReference type="InterPro" id="IPR020806">
    <property type="entry name" value="PKS_PP-bd"/>
</dbReference>
<dbReference type="Pfam" id="PF00550">
    <property type="entry name" value="PP-binding"/>
    <property type="match status" value="1"/>
</dbReference>
<dbReference type="Pfam" id="PF02801">
    <property type="entry name" value="Ketoacyl-synt_C"/>
    <property type="match status" value="1"/>
</dbReference>
<dbReference type="InterPro" id="IPR014031">
    <property type="entry name" value="Ketoacyl_synth_C"/>
</dbReference>
<evidence type="ECO:0000313" key="11">
    <source>
        <dbReference type="Proteomes" id="UP000467385"/>
    </source>
</evidence>
<evidence type="ECO:0000256" key="1">
    <source>
        <dbReference type="ARBA" id="ARBA00022450"/>
    </source>
</evidence>
<keyword evidence="1" id="KW-0596">Phosphopantetheine</keyword>
<dbReference type="Pfam" id="PF14765">
    <property type="entry name" value="PS-DH"/>
    <property type="match status" value="1"/>
</dbReference>
<reference evidence="10 11" key="1">
    <citation type="journal article" date="2019" name="Emerg. Microbes Infect.">
        <title>Comprehensive subspecies identification of 175 nontuberculous mycobacteria species based on 7547 genomic profiles.</title>
        <authorList>
            <person name="Matsumoto Y."/>
            <person name="Kinjo T."/>
            <person name="Motooka D."/>
            <person name="Nabeya D."/>
            <person name="Jung N."/>
            <person name="Uechi K."/>
            <person name="Horii T."/>
            <person name="Iida T."/>
            <person name="Fujita J."/>
            <person name="Nakamura S."/>
        </authorList>
    </citation>
    <scope>NUCLEOTIDE SEQUENCE [LARGE SCALE GENOMIC DNA]</scope>
    <source>
        <strain evidence="10 11">JCM 14738</strain>
    </source>
</reference>
<dbReference type="SMART" id="SM00827">
    <property type="entry name" value="PKS_AT"/>
    <property type="match status" value="1"/>
</dbReference>
<dbReference type="OrthoDB" id="9778690at2"/>
<feature type="domain" description="Ketosynthase family 3 (KS3)" evidence="8">
    <location>
        <begin position="6"/>
        <end position="427"/>
    </location>
</feature>
<dbReference type="PANTHER" id="PTHR43775:SF37">
    <property type="entry name" value="SI:DKEY-61P9.11"/>
    <property type="match status" value="1"/>
</dbReference>
<feature type="region of interest" description="N-terminal hotdog fold" evidence="6">
    <location>
        <begin position="895"/>
        <end position="1015"/>
    </location>
</feature>
<dbReference type="Gene3D" id="3.10.129.110">
    <property type="entry name" value="Polyketide synthase dehydratase"/>
    <property type="match status" value="1"/>
</dbReference>
<evidence type="ECO:0000259" key="9">
    <source>
        <dbReference type="PROSITE" id="PS52019"/>
    </source>
</evidence>
<dbReference type="NCBIfam" id="NF041183">
    <property type="entry name" value="Pks2_ls1_myc"/>
    <property type="match status" value="1"/>
</dbReference>
<dbReference type="InterPro" id="IPR036291">
    <property type="entry name" value="NAD(P)-bd_dom_sf"/>
</dbReference>
<dbReference type="InterPro" id="IPR049551">
    <property type="entry name" value="PKS_DH_C"/>
</dbReference>
<dbReference type="Pfam" id="PF00109">
    <property type="entry name" value="ketoacyl-synt"/>
    <property type="match status" value="1"/>
</dbReference>
<dbReference type="InterPro" id="IPR016036">
    <property type="entry name" value="Malonyl_transacylase_ACP-bd"/>
</dbReference>
<evidence type="ECO:0000259" key="7">
    <source>
        <dbReference type="PROSITE" id="PS50075"/>
    </source>
</evidence>
<evidence type="ECO:0000256" key="4">
    <source>
        <dbReference type="ARBA" id="ARBA00022857"/>
    </source>
</evidence>
<dbReference type="InterPro" id="IPR001227">
    <property type="entry name" value="Ac_transferase_dom_sf"/>
</dbReference>
<dbReference type="SMART" id="SM00826">
    <property type="entry name" value="PKS_DH"/>
    <property type="match status" value="1"/>
</dbReference>
<dbReference type="InterPro" id="IPR050091">
    <property type="entry name" value="PKS_NRPS_Biosynth_Enz"/>
</dbReference>
<dbReference type="Pfam" id="PF13602">
    <property type="entry name" value="ADH_zinc_N_2"/>
    <property type="match status" value="1"/>
</dbReference>
<feature type="active site" description="Proton acceptor; for dehydratase activity" evidence="6">
    <location>
        <position position="928"/>
    </location>
</feature>
<dbReference type="CDD" id="cd05195">
    <property type="entry name" value="enoyl_red"/>
    <property type="match status" value="1"/>
</dbReference>
<dbReference type="GO" id="GO:0005886">
    <property type="term" value="C:plasma membrane"/>
    <property type="evidence" value="ECO:0007669"/>
    <property type="project" value="TreeGrafter"/>
</dbReference>
<organism evidence="10 11">
    <name type="scientific">Mycobacterium conspicuum</name>
    <dbReference type="NCBI Taxonomy" id="44010"/>
    <lineage>
        <taxon>Bacteria</taxon>
        <taxon>Bacillati</taxon>
        <taxon>Actinomycetota</taxon>
        <taxon>Actinomycetes</taxon>
        <taxon>Mycobacteriales</taxon>
        <taxon>Mycobacteriaceae</taxon>
        <taxon>Mycobacterium</taxon>
    </lineage>
</organism>
<dbReference type="Pfam" id="PF08659">
    <property type="entry name" value="KR"/>
    <property type="match status" value="1"/>
</dbReference>
<dbReference type="InterPro" id="IPR013968">
    <property type="entry name" value="PKS_KR"/>
</dbReference>
<dbReference type="InterPro" id="IPR032821">
    <property type="entry name" value="PKS_assoc"/>
</dbReference>
<feature type="domain" description="PKS/mFAS DH" evidence="9">
    <location>
        <begin position="895"/>
        <end position="1178"/>
    </location>
</feature>
<dbReference type="FunFam" id="3.30.70.250:FF:000003">
    <property type="entry name" value="Polyketide beta-ketoacyl synthase Pks3"/>
    <property type="match status" value="1"/>
</dbReference>
<dbReference type="PANTHER" id="PTHR43775">
    <property type="entry name" value="FATTY ACID SYNTHASE"/>
    <property type="match status" value="1"/>
</dbReference>
<dbReference type="GO" id="GO:0071770">
    <property type="term" value="P:DIM/DIP cell wall layer assembly"/>
    <property type="evidence" value="ECO:0007669"/>
    <property type="project" value="TreeGrafter"/>
</dbReference>
<dbReference type="Gene3D" id="3.40.366.10">
    <property type="entry name" value="Malonyl-Coenzyme A Acyl Carrier Protein, domain 2"/>
    <property type="match status" value="1"/>
</dbReference>
<dbReference type="InterPro" id="IPR014030">
    <property type="entry name" value="Ketoacyl_synth_N"/>
</dbReference>
<dbReference type="Gene3D" id="3.40.50.720">
    <property type="entry name" value="NAD(P)-binding Rossmann-like Domain"/>
    <property type="match status" value="3"/>
</dbReference>
<keyword evidence="4" id="KW-0521">NADP</keyword>
<dbReference type="InterPro" id="IPR049552">
    <property type="entry name" value="PKS_DH_N"/>
</dbReference>
<keyword evidence="5" id="KW-0511">Multifunctional enzyme</keyword>
<dbReference type="PROSITE" id="PS50075">
    <property type="entry name" value="CARRIER"/>
    <property type="match status" value="1"/>
</dbReference>
<dbReference type="Pfam" id="PF08240">
    <property type="entry name" value="ADH_N"/>
    <property type="match status" value="1"/>
</dbReference>
<sequence>MEDIRVTPIAVVGMGCRLPGGIESPQQLWEALLRGDDLITEVPADRWDVDEYYDPEPGVPGRSVCKWGSFLDNVADFDPEFFGINEKEATAMDPQHRLLLQAAWEAMEHGGMTREALAAVRTGVFVGLMHDDYQFVHAEAQALDGPYGSTSNSFAMGSGRIAYALGLRGPALTVDTACSSGLTAIHLACRSLQDGESDMAFAGGASVMFEPRKVAAGSAIGMLSPTGRCHAFDVAADGFVPGEGCVVVLLKRLPDAVADGDRILAVIRGTASNQDGRTVNIVTPSGPAQVEAYRAALAAADVDPRTVGMVEAHGPGTPVGDPLEYASLAEVYGVEQPCALASVKTNFGHTQSASGALGLMKAVLAVQHGVVPRNLHFTRLPDEFAQIQTNLFVPEVTTPWPADQGPRRAAVSSYGFSGTNVHAILEQAPEPDAAGDTSPRSGAEGPLLFPLSATSADSLRQTARRVADWVDAHAPDLAASDLAYTLARRRGHRPVRTAIIADSLEQAAERLREVADGDFPYESAVGQDDRGPVWLFSGQGSQWAAMGAGLLASEPVFAATVAEIEPLIAAESGFSVTEAISAPDTVSGIDRIQPALFTMQVALAATMRSYGVRPGAVIGHSMGETAAAVVAGALSLQDGVRVICRRSKLMSTIAGSGAMASVELPAQQVLSELMARGVNDDVVVAVVASPQSTVIGGVTETVRELVASWEQREVMAREVAVDVASHSPQVDSILDALTDALAELDPMTPEVPFYSSTMFDPREEPECDAWYWADNLRHTVRFAAAVQAALEDGYRVFAELAPHPLLTHAVEQTAQELGMPLAALPAMRREQELPHGLRGFLADLFSAGAAIDFSALYPAGRLVDTPLPVWSNRPLLLTRGGQESRARGGFTVAVHPLLGAHVRLQEDPERHVWQGEVGKAAHPWLNDHQLHDAPALPGAAFCEMASAAAHTVLGAASEINDVRFEEMLLLDDETAVGAAATVKSPGVVTFEVETYDDGERVRRATAVLRALAEEEEPAARDVAELLAAHPCEVEGADLRQWMLKRGIHYGPAFAGLVKVHTPEGTGDTVLAEVGLPVSIRSQHASYRVHPALLDACFQSVAAHPSLAQISNNSLLLPLGVRQLRTYGPTRDARYCFTRLTKADDAGVEADLEVLDEFGTLLLSVRGLEMGTGFSGTSEHDRVLGERLLTVEWQQRDLPEAGHVEPGAWLLVSTSTTADVIASELSDALKLTGAQCSSMSWDQHGEHLLNAARLRDHLAANVLDGVVILTGPKTGNADECPTLGAEYVRHLVRIVRELPECPLDPPRLYTVTRGAQTVLTGDPENLEQAGLRGLMRVIAVEHPQLRPTQIDLDEATEIERLASQLLQRSDEDETAWRNGQWYTARLTPAPLRPEERQTAVVDQARGGLRLEIRTLGDLETMEFVAVDRVRPGPGQIEVAVTASSINFADVLVAFGRYSTVEGEMPRLGTDFAGVVTAVGPDVTTHRVGDHVGGLSDNGCWATFVTCDARVAVTLPPGLTDQQAAAVTTAHATAWYALHDQARIAAGDKVLIHSATGGVGQAAIAIARAAGAEIFATAGSPQRRQLLQDMGIKHVYDSRSTEFAELIRRDTDGYGVDIVLNSLTGAAQEAGLELLSVGGRFVEIGKRDVYANTRMGLYPFRRNLTFHYVDLGLMAKTQPKRFGDLLGKVYRNVAAGKLPLPHRTLYSLSDAAEAIRVMGAAQHTGKLVLEVPQTGQSNVVVPPEQAKIFRPDGAYIVTGGLGGLGLFLAEKMASPASGGGCGRIVLSSRSEPTTKALDTIELIRAMGADIVVECGDIAAPGTAERLVAAATATGLPLRGVLHAAGVVEDATLENITDELIDRDWAPKVHGAWNLHAATEAQELDWFCSFSSAAALVGSPGQGAYAAANSWLDAFAHWRRAQGLPAMAIAWGVWGDIGRAADVAEAVDAAITPNEGAYAFETLLRHDRAYTGYAPVTGIPWFDALAQRTKFAELFQRKGQGAADTSRLLDELQELPVEEWPTRLRRLVSDQVTKILRRTIDPDRPLSEYGLDSLGNLELRTHLKAETGVRIASTDITTIQGLAGLLCEKLT</sequence>
<dbReference type="InterPro" id="IPR016035">
    <property type="entry name" value="Acyl_Trfase/lysoPLipase"/>
</dbReference>
<evidence type="ECO:0000259" key="8">
    <source>
        <dbReference type="PROSITE" id="PS52004"/>
    </source>
</evidence>
<dbReference type="SMART" id="SM00825">
    <property type="entry name" value="PKS_KS"/>
    <property type="match status" value="1"/>
</dbReference>
<dbReference type="FunFam" id="3.40.50.720:FF:000372">
    <property type="entry name" value="Mycocerosic acid synthase-like polyketide synthase"/>
    <property type="match status" value="1"/>
</dbReference>
<name>A0A1X1TDI1_9MYCO</name>
<dbReference type="Gene3D" id="3.90.180.10">
    <property type="entry name" value="Medium-chain alcohol dehydrogenases, catalytic domain"/>
    <property type="match status" value="1"/>
</dbReference>
<dbReference type="GO" id="GO:0006633">
    <property type="term" value="P:fatty acid biosynthetic process"/>
    <property type="evidence" value="ECO:0007669"/>
    <property type="project" value="InterPro"/>
</dbReference>
<dbReference type="PROSITE" id="PS52019">
    <property type="entry name" value="PKS_MFAS_DH"/>
    <property type="match status" value="1"/>
</dbReference>
<dbReference type="RefSeq" id="WP_085232794.1">
    <property type="nucleotide sequence ID" value="NZ_AP022613.1"/>
</dbReference>
<dbReference type="Gene3D" id="1.10.1200.10">
    <property type="entry name" value="ACP-like"/>
    <property type="match status" value="1"/>
</dbReference>
<dbReference type="InterPro" id="IPR042104">
    <property type="entry name" value="PKS_dehydratase_sf"/>
</dbReference>
<dbReference type="InterPro" id="IPR018201">
    <property type="entry name" value="Ketoacyl_synth_AS"/>
</dbReference>
<dbReference type="InterPro" id="IPR053386">
    <property type="entry name" value="MBFA_synthase"/>
</dbReference>
<dbReference type="PROSITE" id="PS52004">
    <property type="entry name" value="KS3_2"/>
    <property type="match status" value="1"/>
</dbReference>
<dbReference type="SMART" id="SM00823">
    <property type="entry name" value="PKS_PP"/>
    <property type="match status" value="1"/>
</dbReference>
<dbReference type="SUPFAM" id="SSF51735">
    <property type="entry name" value="NAD(P)-binding Rossmann-fold domains"/>
    <property type="match status" value="3"/>
</dbReference>
<dbReference type="GO" id="GO:0005737">
    <property type="term" value="C:cytoplasm"/>
    <property type="evidence" value="ECO:0007669"/>
    <property type="project" value="TreeGrafter"/>
</dbReference>
<evidence type="ECO:0000256" key="6">
    <source>
        <dbReference type="PROSITE-ProRule" id="PRU01363"/>
    </source>
</evidence>
<dbReference type="EMBL" id="AP022613">
    <property type="protein sequence ID" value="BBZ39155.1"/>
    <property type="molecule type" value="Genomic_DNA"/>
</dbReference>
<dbReference type="GO" id="GO:0016491">
    <property type="term" value="F:oxidoreductase activity"/>
    <property type="evidence" value="ECO:0007669"/>
    <property type="project" value="InterPro"/>
</dbReference>
<dbReference type="GO" id="GO:0031177">
    <property type="term" value="F:phosphopantetheine binding"/>
    <property type="evidence" value="ECO:0007669"/>
    <property type="project" value="InterPro"/>
</dbReference>
<dbReference type="SUPFAM" id="SSF47336">
    <property type="entry name" value="ACP-like"/>
    <property type="match status" value="1"/>
</dbReference>
<dbReference type="PROSITE" id="PS00606">
    <property type="entry name" value="KS3_1"/>
    <property type="match status" value="1"/>
</dbReference>
<dbReference type="InterPro" id="IPR049900">
    <property type="entry name" value="PKS_mFAS_DH"/>
</dbReference>
<dbReference type="Gene3D" id="3.30.70.250">
    <property type="entry name" value="Malonyl-CoA ACP transacylase, ACP-binding"/>
    <property type="match status" value="1"/>
</dbReference>
<evidence type="ECO:0000256" key="2">
    <source>
        <dbReference type="ARBA" id="ARBA00022553"/>
    </source>
</evidence>
<dbReference type="Pfam" id="PF16197">
    <property type="entry name" value="KAsynt_C_assoc"/>
    <property type="match status" value="1"/>
</dbReference>
<gene>
    <name evidence="10" type="primary">pks5_2</name>
    <name evidence="10" type="ORF">MCNS_22180</name>
</gene>
<dbReference type="SUPFAM" id="SSF50129">
    <property type="entry name" value="GroES-like"/>
    <property type="match status" value="1"/>
</dbReference>
<keyword evidence="11" id="KW-1185">Reference proteome</keyword>
<dbReference type="Gene3D" id="3.40.47.10">
    <property type="match status" value="1"/>
</dbReference>
<feature type="domain" description="Carrier" evidence="7">
    <location>
        <begin position="2015"/>
        <end position="2088"/>
    </location>
</feature>
<dbReference type="InterPro" id="IPR057326">
    <property type="entry name" value="KR_dom"/>
</dbReference>
<dbReference type="InterPro" id="IPR011032">
    <property type="entry name" value="GroES-like_sf"/>
</dbReference>
<feature type="region of interest" description="C-terminal hotdog fold" evidence="6">
    <location>
        <begin position="1030"/>
        <end position="1178"/>
    </location>
</feature>
<dbReference type="InterPro" id="IPR013154">
    <property type="entry name" value="ADH-like_N"/>
</dbReference>
<dbReference type="InterPro" id="IPR020841">
    <property type="entry name" value="PKS_Beta-ketoAc_synthase_dom"/>
</dbReference>
<dbReference type="FunFam" id="3.40.47.10:FF:000019">
    <property type="entry name" value="Polyketide synthase type I"/>
    <property type="match status" value="1"/>
</dbReference>
<dbReference type="Pfam" id="PF00698">
    <property type="entry name" value="Acyl_transf_1"/>
    <property type="match status" value="1"/>
</dbReference>
<dbReference type="InterPro" id="IPR009081">
    <property type="entry name" value="PP-bd_ACP"/>
</dbReference>
<evidence type="ECO:0000256" key="3">
    <source>
        <dbReference type="ARBA" id="ARBA00022679"/>
    </source>
</evidence>
<dbReference type="GO" id="GO:0004315">
    <property type="term" value="F:3-oxoacyl-[acyl-carrier-protein] synthase activity"/>
    <property type="evidence" value="ECO:0007669"/>
    <property type="project" value="InterPro"/>
</dbReference>
<dbReference type="SMART" id="SM00829">
    <property type="entry name" value="PKS_ER"/>
    <property type="match status" value="1"/>
</dbReference>
<dbReference type="STRING" id="44010.AWC00_11595"/>
<dbReference type="InterPro" id="IPR016039">
    <property type="entry name" value="Thiolase-like"/>
</dbReference>
<keyword evidence="2" id="KW-0597">Phosphoprotein</keyword>
<dbReference type="GO" id="GO:0004312">
    <property type="term" value="F:fatty acid synthase activity"/>
    <property type="evidence" value="ECO:0007669"/>
    <property type="project" value="TreeGrafter"/>
</dbReference>
<dbReference type="InterPro" id="IPR036736">
    <property type="entry name" value="ACP-like_sf"/>
</dbReference>
<dbReference type="SUPFAM" id="SSF53901">
    <property type="entry name" value="Thiolase-like"/>
    <property type="match status" value="1"/>
</dbReference>
<dbReference type="PROSITE" id="PS51257">
    <property type="entry name" value="PROKAR_LIPOPROTEIN"/>
    <property type="match status" value="1"/>
</dbReference>
<dbReference type="InterPro" id="IPR020843">
    <property type="entry name" value="ER"/>
</dbReference>
<dbReference type="InterPro" id="IPR020807">
    <property type="entry name" value="PKS_DH"/>
</dbReference>
<dbReference type="SUPFAM" id="SSF52151">
    <property type="entry name" value="FabD/lysophospholipase-like"/>
    <property type="match status" value="1"/>
</dbReference>
<dbReference type="CDD" id="cd00833">
    <property type="entry name" value="PKS"/>
    <property type="match status" value="1"/>
</dbReference>
<dbReference type="SUPFAM" id="SSF55048">
    <property type="entry name" value="Probable ACP-binding domain of malonyl-CoA ACP transacylase"/>
    <property type="match status" value="1"/>
</dbReference>
<protein>
    <submittedName>
        <fullName evidence="10">Polyketide synthase</fullName>
    </submittedName>
</protein>
<evidence type="ECO:0000256" key="5">
    <source>
        <dbReference type="ARBA" id="ARBA00023268"/>
    </source>
</evidence>
<evidence type="ECO:0000313" key="10">
    <source>
        <dbReference type="EMBL" id="BBZ39155.1"/>
    </source>
</evidence>
<dbReference type="Proteomes" id="UP000467385">
    <property type="component" value="Chromosome"/>
</dbReference>
<dbReference type="InterPro" id="IPR014043">
    <property type="entry name" value="Acyl_transferase_dom"/>
</dbReference>
<dbReference type="SMART" id="SM00822">
    <property type="entry name" value="PKS_KR"/>
    <property type="match status" value="1"/>
</dbReference>
<feature type="active site" description="Proton donor; for dehydratase activity" evidence="6">
    <location>
        <position position="1094"/>
    </location>
</feature>
<keyword evidence="3" id="KW-0808">Transferase</keyword>
<dbReference type="FunFam" id="3.40.50.720:FF:000209">
    <property type="entry name" value="Polyketide synthase Pks12"/>
    <property type="match status" value="1"/>
</dbReference>
<dbReference type="Pfam" id="PF21089">
    <property type="entry name" value="PKS_DH_N"/>
    <property type="match status" value="1"/>
</dbReference>
<proteinExistence type="predicted"/>